<keyword evidence="8" id="KW-1185">Reference proteome</keyword>
<feature type="region of interest" description="Disordered" evidence="4">
    <location>
        <begin position="1"/>
        <end position="20"/>
    </location>
</feature>
<evidence type="ECO:0000259" key="5">
    <source>
        <dbReference type="PROSITE" id="PS50043"/>
    </source>
</evidence>
<dbReference type="InterPro" id="IPR039420">
    <property type="entry name" value="WalR-like"/>
</dbReference>
<dbReference type="GO" id="GO:0000160">
    <property type="term" value="P:phosphorelay signal transduction system"/>
    <property type="evidence" value="ECO:0007669"/>
    <property type="project" value="InterPro"/>
</dbReference>
<evidence type="ECO:0000313" key="8">
    <source>
        <dbReference type="Proteomes" id="UP000236379"/>
    </source>
</evidence>
<dbReference type="InterPro" id="IPR016032">
    <property type="entry name" value="Sig_transdc_resp-reg_C-effctor"/>
</dbReference>
<dbReference type="PANTHER" id="PTHR43214:SF43">
    <property type="entry name" value="TWO-COMPONENT RESPONSE REGULATOR"/>
    <property type="match status" value="1"/>
</dbReference>
<evidence type="ECO:0000256" key="1">
    <source>
        <dbReference type="ARBA" id="ARBA00022553"/>
    </source>
</evidence>
<dbReference type="PANTHER" id="PTHR43214">
    <property type="entry name" value="TWO-COMPONENT RESPONSE REGULATOR"/>
    <property type="match status" value="1"/>
</dbReference>
<dbReference type="GO" id="GO:0006355">
    <property type="term" value="P:regulation of DNA-templated transcription"/>
    <property type="evidence" value="ECO:0007669"/>
    <property type="project" value="InterPro"/>
</dbReference>
<feature type="modified residue" description="4-aspartylphosphate" evidence="3">
    <location>
        <position position="79"/>
    </location>
</feature>
<dbReference type="InterPro" id="IPR000792">
    <property type="entry name" value="Tscrpt_reg_LuxR_C"/>
</dbReference>
<proteinExistence type="predicted"/>
<organism evidence="7 8">
    <name type="scientific">Deinococcus koreensis</name>
    <dbReference type="NCBI Taxonomy" id="2054903"/>
    <lineage>
        <taxon>Bacteria</taxon>
        <taxon>Thermotogati</taxon>
        <taxon>Deinococcota</taxon>
        <taxon>Deinococci</taxon>
        <taxon>Deinococcales</taxon>
        <taxon>Deinococcaceae</taxon>
        <taxon>Deinococcus</taxon>
    </lineage>
</organism>
<evidence type="ECO:0000313" key="7">
    <source>
        <dbReference type="EMBL" id="PNY82957.1"/>
    </source>
</evidence>
<keyword evidence="2 7" id="KW-0238">DNA-binding</keyword>
<dbReference type="PROSITE" id="PS00622">
    <property type="entry name" value="HTH_LUXR_1"/>
    <property type="match status" value="1"/>
</dbReference>
<dbReference type="InterPro" id="IPR011006">
    <property type="entry name" value="CheY-like_superfamily"/>
</dbReference>
<accession>A0A2K3V2E3</accession>
<dbReference type="PROSITE" id="PS50043">
    <property type="entry name" value="HTH_LUXR_2"/>
    <property type="match status" value="1"/>
</dbReference>
<keyword evidence="1 3" id="KW-0597">Phosphoprotein</keyword>
<dbReference type="CDD" id="cd17535">
    <property type="entry name" value="REC_NarL-like"/>
    <property type="match status" value="1"/>
</dbReference>
<dbReference type="SMART" id="SM00448">
    <property type="entry name" value="REC"/>
    <property type="match status" value="1"/>
</dbReference>
<protein>
    <submittedName>
        <fullName evidence="7">DNA-binding response regulator</fullName>
    </submittedName>
</protein>
<evidence type="ECO:0000259" key="6">
    <source>
        <dbReference type="PROSITE" id="PS50110"/>
    </source>
</evidence>
<dbReference type="Gene3D" id="3.40.50.2300">
    <property type="match status" value="1"/>
</dbReference>
<evidence type="ECO:0000256" key="2">
    <source>
        <dbReference type="ARBA" id="ARBA00023125"/>
    </source>
</evidence>
<reference evidence="7 8" key="1">
    <citation type="submission" date="2018-01" db="EMBL/GenBank/DDBJ databases">
        <title>Deinococcus koreensis sp. nov., a radiation-resistant bacterium isolated from river water.</title>
        <authorList>
            <person name="Choi A."/>
        </authorList>
    </citation>
    <scope>NUCLEOTIDE SEQUENCE [LARGE SCALE GENOMIC DNA]</scope>
    <source>
        <strain evidence="7 8">SJW1-2</strain>
    </source>
</reference>
<sequence length="235" mass="25218">MSPQFPVSPEASRTDPAPPELARTDSVRIVIIDDHPLFREGVAATLSTDPDLEVVGEGGSADDALRLARELLPDLLLLDLNLPGSGLQAARAVTAACPVTKIVMLTFSEEEADVLSSLKAGARGYILKGVSGRELRRIVRGVQAGEVYITPTLAAGVLIEMAGPGRAQHHPLSELTPRELQILEGVANGQSNKEIGRALELTEKTVKHYMTNILQKLQVRNRVEAALLAQREAGR</sequence>
<dbReference type="PROSITE" id="PS50110">
    <property type="entry name" value="RESPONSE_REGULATORY"/>
    <property type="match status" value="1"/>
</dbReference>
<evidence type="ECO:0000256" key="4">
    <source>
        <dbReference type="SAM" id="MobiDB-lite"/>
    </source>
</evidence>
<dbReference type="PRINTS" id="PR00038">
    <property type="entry name" value="HTHLUXR"/>
</dbReference>
<dbReference type="CDD" id="cd06170">
    <property type="entry name" value="LuxR_C_like"/>
    <property type="match status" value="1"/>
</dbReference>
<dbReference type="InterPro" id="IPR058245">
    <property type="entry name" value="NreC/VraR/RcsB-like_REC"/>
</dbReference>
<dbReference type="Pfam" id="PF00072">
    <property type="entry name" value="Response_reg"/>
    <property type="match status" value="1"/>
</dbReference>
<dbReference type="AlphaFoldDB" id="A0A2K3V2E3"/>
<dbReference type="Pfam" id="PF00196">
    <property type="entry name" value="GerE"/>
    <property type="match status" value="1"/>
</dbReference>
<dbReference type="GO" id="GO:0003677">
    <property type="term" value="F:DNA binding"/>
    <property type="evidence" value="ECO:0007669"/>
    <property type="project" value="UniProtKB-KW"/>
</dbReference>
<dbReference type="OrthoDB" id="72751at2"/>
<dbReference type="EMBL" id="PPPD01000001">
    <property type="protein sequence ID" value="PNY82957.1"/>
    <property type="molecule type" value="Genomic_DNA"/>
</dbReference>
<dbReference type="Proteomes" id="UP000236379">
    <property type="component" value="Unassembled WGS sequence"/>
</dbReference>
<dbReference type="SUPFAM" id="SSF52172">
    <property type="entry name" value="CheY-like"/>
    <property type="match status" value="1"/>
</dbReference>
<dbReference type="InterPro" id="IPR001789">
    <property type="entry name" value="Sig_transdc_resp-reg_receiver"/>
</dbReference>
<gene>
    <name evidence="7" type="ORF">CVO96_09105</name>
</gene>
<dbReference type="SMART" id="SM00421">
    <property type="entry name" value="HTH_LUXR"/>
    <property type="match status" value="1"/>
</dbReference>
<feature type="domain" description="HTH luxR-type" evidence="5">
    <location>
        <begin position="168"/>
        <end position="233"/>
    </location>
</feature>
<name>A0A2K3V2E3_9DEIO</name>
<dbReference type="SUPFAM" id="SSF46894">
    <property type="entry name" value="C-terminal effector domain of the bipartite response regulators"/>
    <property type="match status" value="1"/>
</dbReference>
<feature type="domain" description="Response regulatory" evidence="6">
    <location>
        <begin position="28"/>
        <end position="143"/>
    </location>
</feature>
<evidence type="ECO:0000256" key="3">
    <source>
        <dbReference type="PROSITE-ProRule" id="PRU00169"/>
    </source>
</evidence>
<comment type="caution">
    <text evidence="7">The sequence shown here is derived from an EMBL/GenBank/DDBJ whole genome shotgun (WGS) entry which is preliminary data.</text>
</comment>